<evidence type="ECO:0000313" key="5">
    <source>
        <dbReference type="Proteomes" id="UP000677234"/>
    </source>
</evidence>
<evidence type="ECO:0000259" key="1">
    <source>
        <dbReference type="Pfam" id="PF14285"/>
    </source>
</evidence>
<dbReference type="Pfam" id="PF14285">
    <property type="entry name" value="DUF4367"/>
    <property type="match status" value="1"/>
</dbReference>
<evidence type="ECO:0000313" key="2">
    <source>
        <dbReference type="EMBL" id="QQE73581.1"/>
    </source>
</evidence>
<dbReference type="AlphaFoldDB" id="A0A7T5EJ54"/>
<feature type="domain" description="DUF4367" evidence="1">
    <location>
        <begin position="31"/>
        <end position="76"/>
    </location>
</feature>
<name>A0A7T5EJ54_9BACL</name>
<dbReference type="KEGG" id="bcop:JD108_17045"/>
<evidence type="ECO:0000313" key="4">
    <source>
        <dbReference type="Proteomes" id="UP000595847"/>
    </source>
</evidence>
<evidence type="ECO:0000313" key="3">
    <source>
        <dbReference type="EMBL" id="QUO40663.1"/>
    </source>
</evidence>
<keyword evidence="5" id="KW-1185">Reference proteome</keyword>
<dbReference type="EMBL" id="CP066308">
    <property type="protein sequence ID" value="QQE73581.1"/>
    <property type="molecule type" value="Genomic_DNA"/>
</dbReference>
<dbReference type="Proteomes" id="UP000595847">
    <property type="component" value="Chromosome"/>
</dbReference>
<reference evidence="3" key="2">
    <citation type="submission" date="2021-04" db="EMBL/GenBank/DDBJ databases">
        <title>Brevibacillus composti FJAT-54423, complete genome.</title>
        <authorList>
            <person name="Tang R."/>
        </authorList>
    </citation>
    <scope>NUCLEOTIDE SEQUENCE</scope>
    <source>
        <strain evidence="3">FJAT-54424</strain>
    </source>
</reference>
<gene>
    <name evidence="2" type="ORF">JD108_17045</name>
    <name evidence="3" type="ORF">KDJ56_16990</name>
</gene>
<dbReference type="EMBL" id="CP073708">
    <property type="protein sequence ID" value="QUO40663.1"/>
    <property type="molecule type" value="Genomic_DNA"/>
</dbReference>
<dbReference type="Proteomes" id="UP000677234">
    <property type="component" value="Chromosome"/>
</dbReference>
<proteinExistence type="predicted"/>
<protein>
    <submittedName>
        <fullName evidence="2">DUF4367 domain-containing protein</fullName>
    </submittedName>
</protein>
<dbReference type="InterPro" id="IPR025377">
    <property type="entry name" value="DUF4367"/>
</dbReference>
<accession>A0A7T5EJ54</accession>
<reference evidence="2 4" key="1">
    <citation type="submission" date="2020-12" db="EMBL/GenBank/DDBJ databases">
        <title>strain FJAT-54423T represents a novel species of the genus Brevibacillus.</title>
        <authorList>
            <person name="Tang R."/>
        </authorList>
    </citation>
    <scope>NUCLEOTIDE SEQUENCE [LARGE SCALE GENOMIC DNA]</scope>
    <source>
        <strain evidence="2 4">FJAT-54423</strain>
    </source>
</reference>
<organism evidence="2 4">
    <name type="scientific">Brevibacillus composti</name>
    <dbReference type="NCBI Taxonomy" id="2796470"/>
    <lineage>
        <taxon>Bacteria</taxon>
        <taxon>Bacillati</taxon>
        <taxon>Bacillota</taxon>
        <taxon>Bacilli</taxon>
        <taxon>Bacillales</taxon>
        <taxon>Paenibacillaceae</taxon>
        <taxon>Brevibacillus</taxon>
    </lineage>
</organism>
<sequence length="81" mass="9370">MSPNNKHQWDIRYTSTTDDSFIHLSITQGDNGIMGNSEKFEINGNKAEFQENEKFITLSWKHKGVSYFLIARTSDKLSKDK</sequence>